<feature type="domain" description="Cadherin" evidence="15">
    <location>
        <begin position="31"/>
        <end position="135"/>
    </location>
</feature>
<evidence type="ECO:0000256" key="1">
    <source>
        <dbReference type="ARBA" id="ARBA00004251"/>
    </source>
</evidence>
<evidence type="ECO:0000256" key="3">
    <source>
        <dbReference type="ARBA" id="ARBA00022692"/>
    </source>
</evidence>
<dbReference type="PANTHER" id="PTHR24027">
    <property type="entry name" value="CADHERIN-23"/>
    <property type="match status" value="1"/>
</dbReference>
<feature type="domain" description="Cadherin" evidence="15">
    <location>
        <begin position="136"/>
        <end position="245"/>
    </location>
</feature>
<feature type="compositionally biased region" description="Basic and acidic residues" evidence="12">
    <location>
        <begin position="1229"/>
        <end position="1241"/>
    </location>
</feature>
<accession>A0A433UE07</accession>
<feature type="signal peptide" evidence="14">
    <location>
        <begin position="1"/>
        <end position="22"/>
    </location>
</feature>
<dbReference type="FunFam" id="2.60.40.60:FF:000007">
    <property type="entry name" value="Protocadherin alpha 2"/>
    <property type="match status" value="1"/>
</dbReference>
<dbReference type="PROSITE" id="PS50268">
    <property type="entry name" value="CADHERIN_2"/>
    <property type="match status" value="7"/>
</dbReference>
<evidence type="ECO:0000259" key="15">
    <source>
        <dbReference type="PROSITE" id="PS50268"/>
    </source>
</evidence>
<evidence type="ECO:0000256" key="13">
    <source>
        <dbReference type="SAM" id="Phobius"/>
    </source>
</evidence>
<keyword evidence="9 13" id="KW-0472">Membrane</keyword>
<evidence type="ECO:0000256" key="11">
    <source>
        <dbReference type="PROSITE-ProRule" id="PRU00043"/>
    </source>
</evidence>
<feature type="region of interest" description="Disordered" evidence="12">
    <location>
        <begin position="1289"/>
        <end position="1388"/>
    </location>
</feature>
<dbReference type="FunFam" id="2.60.40.60:FF:000020">
    <property type="entry name" value="Dachsous cadherin-related 1b"/>
    <property type="match status" value="1"/>
</dbReference>
<dbReference type="SUPFAM" id="SSF49313">
    <property type="entry name" value="Cadherin-like"/>
    <property type="match status" value="7"/>
</dbReference>
<name>A0A433UE07_ELYCH</name>
<keyword evidence="17" id="KW-1185">Reference proteome</keyword>
<dbReference type="PROSITE" id="PS00232">
    <property type="entry name" value="CADHERIN_1"/>
    <property type="match status" value="2"/>
</dbReference>
<comment type="caution">
    <text evidence="16">The sequence shown here is derived from an EMBL/GenBank/DDBJ whole genome shotgun (WGS) entry which is preliminary data.</text>
</comment>
<dbReference type="GO" id="GO:0016477">
    <property type="term" value="P:cell migration"/>
    <property type="evidence" value="ECO:0007669"/>
    <property type="project" value="TreeGrafter"/>
</dbReference>
<evidence type="ECO:0000256" key="5">
    <source>
        <dbReference type="ARBA" id="ARBA00022737"/>
    </source>
</evidence>
<dbReference type="PANTHER" id="PTHR24027:SF423">
    <property type="entry name" value="PROTOCADHERIN-16"/>
    <property type="match status" value="1"/>
</dbReference>
<dbReference type="InterPro" id="IPR002126">
    <property type="entry name" value="Cadherin-like_dom"/>
</dbReference>
<keyword evidence="3 13" id="KW-0812">Transmembrane</keyword>
<dbReference type="Proteomes" id="UP000271974">
    <property type="component" value="Unassembled WGS sequence"/>
</dbReference>
<keyword evidence="8 13" id="KW-1133">Transmembrane helix</keyword>
<dbReference type="SMART" id="SM00112">
    <property type="entry name" value="CA"/>
    <property type="match status" value="7"/>
</dbReference>
<protein>
    <recommendedName>
        <fullName evidence="15">Cadherin domain-containing protein</fullName>
    </recommendedName>
</protein>
<dbReference type="InterPro" id="IPR039808">
    <property type="entry name" value="Cadherin"/>
</dbReference>
<evidence type="ECO:0000256" key="7">
    <source>
        <dbReference type="ARBA" id="ARBA00022889"/>
    </source>
</evidence>
<organism evidence="16 17">
    <name type="scientific">Elysia chlorotica</name>
    <name type="common">Eastern emerald elysia</name>
    <name type="synonym">Sea slug</name>
    <dbReference type="NCBI Taxonomy" id="188477"/>
    <lineage>
        <taxon>Eukaryota</taxon>
        <taxon>Metazoa</taxon>
        <taxon>Spiralia</taxon>
        <taxon>Lophotrochozoa</taxon>
        <taxon>Mollusca</taxon>
        <taxon>Gastropoda</taxon>
        <taxon>Heterobranchia</taxon>
        <taxon>Euthyneura</taxon>
        <taxon>Panpulmonata</taxon>
        <taxon>Sacoglossa</taxon>
        <taxon>Placobranchoidea</taxon>
        <taxon>Plakobranchidae</taxon>
        <taxon>Elysia</taxon>
    </lineage>
</organism>
<evidence type="ECO:0000313" key="17">
    <source>
        <dbReference type="Proteomes" id="UP000271974"/>
    </source>
</evidence>
<keyword evidence="4 14" id="KW-0732">Signal</keyword>
<feature type="domain" description="Cadherin" evidence="15">
    <location>
        <begin position="358"/>
        <end position="470"/>
    </location>
</feature>
<feature type="chain" id="PRO_5019163861" description="Cadherin domain-containing protein" evidence="14">
    <location>
        <begin position="23"/>
        <end position="1404"/>
    </location>
</feature>
<evidence type="ECO:0000256" key="9">
    <source>
        <dbReference type="ARBA" id="ARBA00023136"/>
    </source>
</evidence>
<sequence length="1404" mass="153172">RPPLALSLLLSVALCTLPGTRSTDLLYTSKEEVKVGTTLGLLGRDSNLSRILSQQDLHSLDFALVSGDESGALSLDLETGALSTATRLDREALCPNRWPCTLALSASASTQSGQQFFEFKVKVTVQDINDNSPSFASRSVAVALDEDAARFFSFSIPRAVDRDVGLYGLQSYALATPSDQFGLKVSRNLDGSLNPQLYVKTGLDRETRDAYQLTVLALDGGAPPRSGTLLVNVTLNDVNDNVPQFLQTRYTVNVTETTASQTRVLRLEAQDADSGLNGQVTYRLGARQTNLPPDLFQVLPDSGHVITLQKLADFQGRKFQLIVEAVDGGSEPLSAQAEVVIHVVDSVNDPPRLKFTRPAWSKVSSVREDALRGVVVGAFSVSDSDTGRNGEIRCFLDESSRQGTLAAQTFGLHKISSESYKLTVYNPLDRETTDSYQVSITCRDAGSPPLAVRDTLSVEVEDVNDFAPRFSQPVRRASLAENSPNNFVLRLEAADRDLGDNGRVRYSLGTVSSLVATFIRVDALTGELTTRKPLDRELTDRLDFPVVASDMGDPAMSSTARVLITVLDQNDNFPRVPLGYSLALAENRRPGALVGQIEAIDPDLGAAGEIRYQLMSGRLFNLTERGLLTALRTFDREHRDLYDISVLASDLAPSNPRTNLLHIRVRIEDDNDHVPEFRFPRAGNATTVTTTDAPVNATLGYLQARDADLGENGTLRYTVLDDAGLDILRVDHVTGRIYTSRNLRARDEGEHMVTLFVRDLGIRPLTSTGSLRLVVVAGNSSLAGSGQSGRLTGAELTVLVSGLVLLVLLLTLCALLALLRTFRRDVRDRRLKYGDGSHSPGPDKTGACQEVDSQSADPDGKWRQYKKIPGPGGVSYDVEDDVIMFKLKLAEQYRELEPDDKEACVQTVSRRSSGPSDAADGLPGLALSQTAQTSRAMATFYCGESAVTEHGKTDRDARYEKPNNIPENLMEMFKVCEYDTYIPEHLMEMFQVCEYDTYIPENLMEMFQVCEYDTYIPENLMEMFQVCENDTYIPENLMEMFKVCEYDTYIPENLMEMFKVGKDGNLELQSVSSRDTSAADSGHGTSEDGTAIFTSTFVTLSLGRLRHLSVSSNAAFSLRKDDKEPPSDATCSKRSAISGFEEPPILKTFRPGGPTKGHVSREGATLSLRKVRSEVSQAASRPGSPLPAKPGQKGASTGLDDTLLKRLVISGRRLTTEDDGYCSSAPDADSVREPGHKDPREQLLYPPPPSLTSSFRDTRLCSEPPVSPYTKMSSLPPFTYQDKSSIPRALASPYPSSSNSGPNAVTLEASGRGSSPVAQSGWQKLTGSPGDRTGPLWRAPRSANTTTSSSTPSPYTDIHMETGPNRELLNDSLESREGSHTTTTSGSYAFDDEELFVDLASADC</sequence>
<keyword evidence="6 11" id="KW-0106">Calcium</keyword>
<evidence type="ECO:0000256" key="4">
    <source>
        <dbReference type="ARBA" id="ARBA00022729"/>
    </source>
</evidence>
<evidence type="ECO:0000313" key="16">
    <source>
        <dbReference type="EMBL" id="RUS92056.1"/>
    </source>
</evidence>
<dbReference type="FunFam" id="2.60.40.60:FF:000092">
    <property type="entry name" value="Protocadherin 8"/>
    <property type="match status" value="2"/>
</dbReference>
<evidence type="ECO:0000256" key="2">
    <source>
        <dbReference type="ARBA" id="ARBA00022475"/>
    </source>
</evidence>
<feature type="domain" description="Cadherin" evidence="15">
    <location>
        <begin position="692"/>
        <end position="791"/>
    </location>
</feature>
<feature type="region of interest" description="Disordered" evidence="12">
    <location>
        <begin position="832"/>
        <end position="864"/>
    </location>
</feature>
<feature type="region of interest" description="Disordered" evidence="12">
    <location>
        <begin position="1216"/>
        <end position="1275"/>
    </location>
</feature>
<dbReference type="EMBL" id="RQTK01000003">
    <property type="protein sequence ID" value="RUS92056.1"/>
    <property type="molecule type" value="Genomic_DNA"/>
</dbReference>
<reference evidence="16 17" key="1">
    <citation type="submission" date="2019-01" db="EMBL/GenBank/DDBJ databases">
        <title>A draft genome assembly of the solar-powered sea slug Elysia chlorotica.</title>
        <authorList>
            <person name="Cai H."/>
            <person name="Li Q."/>
            <person name="Fang X."/>
            <person name="Li J."/>
            <person name="Curtis N.E."/>
            <person name="Altenburger A."/>
            <person name="Shibata T."/>
            <person name="Feng M."/>
            <person name="Maeda T."/>
            <person name="Schwartz J.A."/>
            <person name="Shigenobu S."/>
            <person name="Lundholm N."/>
            <person name="Nishiyama T."/>
            <person name="Yang H."/>
            <person name="Hasebe M."/>
            <person name="Li S."/>
            <person name="Pierce S.K."/>
            <person name="Wang J."/>
        </authorList>
    </citation>
    <scope>NUCLEOTIDE SEQUENCE [LARGE SCALE GENOMIC DNA]</scope>
    <source>
        <strain evidence="16">EC2010</strain>
        <tissue evidence="16">Whole organism of an adult</tissue>
    </source>
</reference>
<feature type="compositionally biased region" description="Polar residues" evidence="12">
    <location>
        <begin position="1312"/>
        <end position="1326"/>
    </location>
</feature>
<comment type="subcellular location">
    <subcellularLocation>
        <location evidence="1">Cell membrane</location>
        <topology evidence="1">Single-pass type I membrane protein</topology>
    </subcellularLocation>
</comment>
<feature type="compositionally biased region" description="Low complexity" evidence="12">
    <location>
        <begin position="1292"/>
        <end position="1303"/>
    </location>
</feature>
<gene>
    <name evidence="16" type="ORF">EGW08_000269</name>
</gene>
<evidence type="ECO:0000256" key="8">
    <source>
        <dbReference type="ARBA" id="ARBA00022989"/>
    </source>
</evidence>
<dbReference type="GO" id="GO:0005509">
    <property type="term" value="F:calcium ion binding"/>
    <property type="evidence" value="ECO:0007669"/>
    <property type="project" value="UniProtKB-UniRule"/>
</dbReference>
<feature type="compositionally biased region" description="Low complexity" evidence="12">
    <location>
        <begin position="1345"/>
        <end position="1354"/>
    </location>
</feature>
<dbReference type="GO" id="GO:0008013">
    <property type="term" value="F:beta-catenin binding"/>
    <property type="evidence" value="ECO:0007669"/>
    <property type="project" value="TreeGrafter"/>
</dbReference>
<dbReference type="CDD" id="cd11304">
    <property type="entry name" value="Cadherin_repeat"/>
    <property type="match status" value="7"/>
</dbReference>
<dbReference type="GO" id="GO:0045296">
    <property type="term" value="F:cadherin binding"/>
    <property type="evidence" value="ECO:0007669"/>
    <property type="project" value="TreeGrafter"/>
</dbReference>
<proteinExistence type="predicted"/>
<evidence type="ECO:0000256" key="6">
    <source>
        <dbReference type="ARBA" id="ARBA00022837"/>
    </source>
</evidence>
<keyword evidence="2" id="KW-1003">Cell membrane</keyword>
<dbReference type="GO" id="GO:0007156">
    <property type="term" value="P:homophilic cell adhesion via plasma membrane adhesion molecules"/>
    <property type="evidence" value="ECO:0007669"/>
    <property type="project" value="InterPro"/>
</dbReference>
<feature type="domain" description="Cadherin" evidence="15">
    <location>
        <begin position="246"/>
        <end position="353"/>
    </location>
</feature>
<dbReference type="GO" id="GO:0016342">
    <property type="term" value="C:catenin complex"/>
    <property type="evidence" value="ECO:0007669"/>
    <property type="project" value="TreeGrafter"/>
</dbReference>
<feature type="region of interest" description="Disordered" evidence="12">
    <location>
        <begin position="1116"/>
        <end position="1199"/>
    </location>
</feature>
<dbReference type="Gene3D" id="2.60.40.60">
    <property type="entry name" value="Cadherins"/>
    <property type="match status" value="7"/>
</dbReference>
<evidence type="ECO:0000256" key="10">
    <source>
        <dbReference type="ARBA" id="ARBA00023180"/>
    </source>
</evidence>
<evidence type="ECO:0000256" key="12">
    <source>
        <dbReference type="SAM" id="MobiDB-lite"/>
    </source>
</evidence>
<dbReference type="InterPro" id="IPR013164">
    <property type="entry name" value="Cadherin_N"/>
</dbReference>
<dbReference type="PRINTS" id="PR00205">
    <property type="entry name" value="CADHERIN"/>
</dbReference>
<dbReference type="InterPro" id="IPR020894">
    <property type="entry name" value="Cadherin_CS"/>
</dbReference>
<dbReference type="OrthoDB" id="6145378at2759"/>
<feature type="domain" description="Cadherin" evidence="15">
    <location>
        <begin position="576"/>
        <end position="677"/>
    </location>
</feature>
<dbReference type="Pfam" id="PF08266">
    <property type="entry name" value="Cadherin_2"/>
    <property type="match status" value="1"/>
</dbReference>
<feature type="domain" description="Cadherin" evidence="15">
    <location>
        <begin position="471"/>
        <end position="576"/>
    </location>
</feature>
<keyword evidence="7" id="KW-0130">Cell adhesion</keyword>
<feature type="non-terminal residue" evidence="16">
    <location>
        <position position="1"/>
    </location>
</feature>
<dbReference type="STRING" id="188477.A0A433UE07"/>
<keyword evidence="10" id="KW-0325">Glycoprotein</keyword>
<feature type="transmembrane region" description="Helical" evidence="13">
    <location>
        <begin position="796"/>
        <end position="819"/>
    </location>
</feature>
<dbReference type="InterPro" id="IPR015919">
    <property type="entry name" value="Cadherin-like_sf"/>
</dbReference>
<keyword evidence="5" id="KW-0677">Repeat</keyword>
<dbReference type="Pfam" id="PF00028">
    <property type="entry name" value="Cadherin"/>
    <property type="match status" value="6"/>
</dbReference>
<evidence type="ECO:0000256" key="14">
    <source>
        <dbReference type="SAM" id="SignalP"/>
    </source>
</evidence>